<dbReference type="Proteomes" id="UP001597451">
    <property type="component" value="Unassembled WGS sequence"/>
</dbReference>
<reference evidence="2" key="1">
    <citation type="journal article" date="2019" name="Int. J. Syst. Evol. Microbiol.">
        <title>The Global Catalogue of Microorganisms (GCM) 10K type strain sequencing project: providing services to taxonomists for standard genome sequencing and annotation.</title>
        <authorList>
            <consortium name="The Broad Institute Genomics Platform"/>
            <consortium name="The Broad Institute Genome Sequencing Center for Infectious Disease"/>
            <person name="Wu L."/>
            <person name="Ma J."/>
        </authorList>
    </citation>
    <scope>NUCLEOTIDE SEQUENCE [LARGE SCALE GENOMIC DNA]</scope>
    <source>
        <strain evidence="2">TISTR 1858</strain>
    </source>
</reference>
<accession>A0ABW5Q2C7</accession>
<name>A0ABW5Q2C7_9BACI</name>
<gene>
    <name evidence="1" type="ORF">ACFSUN_12085</name>
</gene>
<proteinExistence type="predicted"/>
<evidence type="ECO:0000313" key="1">
    <source>
        <dbReference type="EMBL" id="MFD2629521.1"/>
    </source>
</evidence>
<sequence length="135" mass="16064">MKFYSPELGFSDIMGPKLRLIVEQQLSDDLKEYGIITKRFKFDWSESCIEGHETNYLDGRVENFSGINVFNENDEQIAEGWMEFIHEPQYDFFITYWEYLDVYRMEKEISIKENSGIPSHVYTKIPECVRSSYKA</sequence>
<dbReference type="EMBL" id="JBHUMX010000036">
    <property type="protein sequence ID" value="MFD2629521.1"/>
    <property type="molecule type" value="Genomic_DNA"/>
</dbReference>
<organism evidence="1 2">
    <name type="scientific">Oceanobacillus kapialis</name>
    <dbReference type="NCBI Taxonomy" id="481353"/>
    <lineage>
        <taxon>Bacteria</taxon>
        <taxon>Bacillati</taxon>
        <taxon>Bacillota</taxon>
        <taxon>Bacilli</taxon>
        <taxon>Bacillales</taxon>
        <taxon>Bacillaceae</taxon>
        <taxon>Oceanobacillus</taxon>
    </lineage>
</organism>
<protein>
    <submittedName>
        <fullName evidence="1">Uncharacterized protein</fullName>
    </submittedName>
</protein>
<comment type="caution">
    <text evidence="1">The sequence shown here is derived from an EMBL/GenBank/DDBJ whole genome shotgun (WGS) entry which is preliminary data.</text>
</comment>
<keyword evidence="2" id="KW-1185">Reference proteome</keyword>
<evidence type="ECO:0000313" key="2">
    <source>
        <dbReference type="Proteomes" id="UP001597451"/>
    </source>
</evidence>
<dbReference type="RefSeq" id="WP_379562313.1">
    <property type="nucleotide sequence ID" value="NZ_JBHUMX010000036.1"/>
</dbReference>